<name>A0A9P5N1T4_9AGAM</name>
<sequence>MPNVNMVDLFILNVPMRAVQPDEHAQQEGMDGGRGMHGLLVTWYGCGNASRLQQRLVVHDCGNTLWRVSLVLTRLNGTGKRHARVCRRHPAILQGKLWPSPGMRGRQSTPKKTIKWGLLLFLSKVHSPAMHCHSLRWYTTQICRSTPQASPRT</sequence>
<organism evidence="1 2">
    <name type="scientific">Russula ochroleuca</name>
    <dbReference type="NCBI Taxonomy" id="152965"/>
    <lineage>
        <taxon>Eukaryota</taxon>
        <taxon>Fungi</taxon>
        <taxon>Dikarya</taxon>
        <taxon>Basidiomycota</taxon>
        <taxon>Agaricomycotina</taxon>
        <taxon>Agaricomycetes</taxon>
        <taxon>Russulales</taxon>
        <taxon>Russulaceae</taxon>
        <taxon>Russula</taxon>
    </lineage>
</organism>
<gene>
    <name evidence="1" type="ORF">DFH94DRAFT_332899</name>
</gene>
<keyword evidence="2" id="KW-1185">Reference proteome</keyword>
<reference evidence="1" key="2">
    <citation type="journal article" date="2020" name="Nat. Commun.">
        <title>Large-scale genome sequencing of mycorrhizal fungi provides insights into the early evolution of symbiotic traits.</title>
        <authorList>
            <person name="Miyauchi S."/>
            <person name="Kiss E."/>
            <person name="Kuo A."/>
            <person name="Drula E."/>
            <person name="Kohler A."/>
            <person name="Sanchez-Garcia M."/>
            <person name="Morin E."/>
            <person name="Andreopoulos B."/>
            <person name="Barry K.W."/>
            <person name="Bonito G."/>
            <person name="Buee M."/>
            <person name="Carver A."/>
            <person name="Chen C."/>
            <person name="Cichocki N."/>
            <person name="Clum A."/>
            <person name="Culley D."/>
            <person name="Crous P.W."/>
            <person name="Fauchery L."/>
            <person name="Girlanda M."/>
            <person name="Hayes R.D."/>
            <person name="Keri Z."/>
            <person name="LaButti K."/>
            <person name="Lipzen A."/>
            <person name="Lombard V."/>
            <person name="Magnuson J."/>
            <person name="Maillard F."/>
            <person name="Murat C."/>
            <person name="Nolan M."/>
            <person name="Ohm R.A."/>
            <person name="Pangilinan J."/>
            <person name="Pereira M.F."/>
            <person name="Perotto S."/>
            <person name="Peter M."/>
            <person name="Pfister S."/>
            <person name="Riley R."/>
            <person name="Sitrit Y."/>
            <person name="Stielow J.B."/>
            <person name="Szollosi G."/>
            <person name="Zifcakova L."/>
            <person name="Stursova M."/>
            <person name="Spatafora J.W."/>
            <person name="Tedersoo L."/>
            <person name="Vaario L.M."/>
            <person name="Yamada A."/>
            <person name="Yan M."/>
            <person name="Wang P."/>
            <person name="Xu J."/>
            <person name="Bruns T."/>
            <person name="Baldrian P."/>
            <person name="Vilgalys R."/>
            <person name="Dunand C."/>
            <person name="Henrissat B."/>
            <person name="Grigoriev I.V."/>
            <person name="Hibbett D."/>
            <person name="Nagy L.G."/>
            <person name="Martin F.M."/>
        </authorList>
    </citation>
    <scope>NUCLEOTIDE SEQUENCE</scope>
    <source>
        <strain evidence="1">Prilba</strain>
    </source>
</reference>
<dbReference type="AlphaFoldDB" id="A0A9P5N1T4"/>
<evidence type="ECO:0000313" key="1">
    <source>
        <dbReference type="EMBL" id="KAF8483970.1"/>
    </source>
</evidence>
<reference evidence="1" key="1">
    <citation type="submission" date="2019-10" db="EMBL/GenBank/DDBJ databases">
        <authorList>
            <consortium name="DOE Joint Genome Institute"/>
            <person name="Kuo A."/>
            <person name="Miyauchi S."/>
            <person name="Kiss E."/>
            <person name="Drula E."/>
            <person name="Kohler A."/>
            <person name="Sanchez-Garcia M."/>
            <person name="Andreopoulos B."/>
            <person name="Barry K.W."/>
            <person name="Bonito G."/>
            <person name="Buee M."/>
            <person name="Carver A."/>
            <person name="Chen C."/>
            <person name="Cichocki N."/>
            <person name="Clum A."/>
            <person name="Culley D."/>
            <person name="Crous P.W."/>
            <person name="Fauchery L."/>
            <person name="Girlanda M."/>
            <person name="Hayes R."/>
            <person name="Keri Z."/>
            <person name="LaButti K."/>
            <person name="Lipzen A."/>
            <person name="Lombard V."/>
            <person name="Magnuson J."/>
            <person name="Maillard F."/>
            <person name="Morin E."/>
            <person name="Murat C."/>
            <person name="Nolan M."/>
            <person name="Ohm R."/>
            <person name="Pangilinan J."/>
            <person name="Pereira M."/>
            <person name="Perotto S."/>
            <person name="Peter M."/>
            <person name="Riley R."/>
            <person name="Sitrit Y."/>
            <person name="Stielow B."/>
            <person name="Szollosi G."/>
            <person name="Zifcakova L."/>
            <person name="Stursova M."/>
            <person name="Spatafora J.W."/>
            <person name="Tedersoo L."/>
            <person name="Vaario L.-M."/>
            <person name="Yamada A."/>
            <person name="Yan M."/>
            <person name="Wang P."/>
            <person name="Xu J."/>
            <person name="Bruns T."/>
            <person name="Baldrian P."/>
            <person name="Vilgalys R."/>
            <person name="Henrissat B."/>
            <person name="Grigoriev I.V."/>
            <person name="Hibbett D."/>
            <person name="Nagy L.G."/>
            <person name="Martin F.M."/>
        </authorList>
    </citation>
    <scope>NUCLEOTIDE SEQUENCE</scope>
    <source>
        <strain evidence="1">Prilba</strain>
    </source>
</reference>
<protein>
    <submittedName>
        <fullName evidence="1">Uncharacterized protein</fullName>
    </submittedName>
</protein>
<dbReference type="EMBL" id="WHVB01000004">
    <property type="protein sequence ID" value="KAF8483970.1"/>
    <property type="molecule type" value="Genomic_DNA"/>
</dbReference>
<dbReference type="Proteomes" id="UP000759537">
    <property type="component" value="Unassembled WGS sequence"/>
</dbReference>
<comment type="caution">
    <text evidence="1">The sequence shown here is derived from an EMBL/GenBank/DDBJ whole genome shotgun (WGS) entry which is preliminary data.</text>
</comment>
<accession>A0A9P5N1T4</accession>
<evidence type="ECO:0000313" key="2">
    <source>
        <dbReference type="Proteomes" id="UP000759537"/>
    </source>
</evidence>
<proteinExistence type="predicted"/>